<comment type="caution">
    <text evidence="2">The sequence shown here is derived from an EMBL/GenBank/DDBJ whole genome shotgun (WGS) entry which is preliminary data.</text>
</comment>
<dbReference type="eggNOG" id="COG0778">
    <property type="taxonomic scope" value="Bacteria"/>
</dbReference>
<feature type="domain" description="Nitroreductase" evidence="1">
    <location>
        <begin position="38"/>
        <end position="104"/>
    </location>
</feature>
<feature type="domain" description="Nitroreductase" evidence="1">
    <location>
        <begin position="118"/>
        <end position="180"/>
    </location>
</feature>
<organism evidence="2 3">
    <name type="scientific">Barnesiella intestinihominis YIT 11860</name>
    <dbReference type="NCBI Taxonomy" id="742726"/>
    <lineage>
        <taxon>Bacteria</taxon>
        <taxon>Pseudomonadati</taxon>
        <taxon>Bacteroidota</taxon>
        <taxon>Bacteroidia</taxon>
        <taxon>Bacteroidales</taxon>
        <taxon>Barnesiellaceae</taxon>
        <taxon>Barnesiella</taxon>
    </lineage>
</organism>
<reference evidence="2 3" key="1">
    <citation type="submission" date="2012-08" db="EMBL/GenBank/DDBJ databases">
        <title>The Genome Sequence of Barnesiella intestinihominis YIT 11860.</title>
        <authorList>
            <consortium name="The Broad Institute Genome Sequencing Platform"/>
            <person name="Earl A."/>
            <person name="Ward D."/>
            <person name="Feldgarden M."/>
            <person name="Gevers D."/>
            <person name="Morotomi M."/>
            <person name="Walker B."/>
            <person name="Young S.K."/>
            <person name="Zeng Q."/>
            <person name="Gargeya S."/>
            <person name="Fitzgerald M."/>
            <person name="Haas B."/>
            <person name="Abouelleil A."/>
            <person name="Alvarado L."/>
            <person name="Arachchi H.M."/>
            <person name="Berlin A.M."/>
            <person name="Chapman S.B."/>
            <person name="Goldberg J."/>
            <person name="Griggs A."/>
            <person name="Gujja S."/>
            <person name="Hansen M."/>
            <person name="Howarth C."/>
            <person name="Imamovic A."/>
            <person name="Larimer J."/>
            <person name="McCowen C."/>
            <person name="Montmayeur A."/>
            <person name="Murphy C."/>
            <person name="Neiman D."/>
            <person name="Pearson M."/>
            <person name="Priest M."/>
            <person name="Roberts A."/>
            <person name="Saif S."/>
            <person name="Shea T."/>
            <person name="Sisk P."/>
            <person name="Sykes S."/>
            <person name="Wortman J."/>
            <person name="Nusbaum C."/>
            <person name="Birren B."/>
        </authorList>
    </citation>
    <scope>NUCLEOTIDE SEQUENCE [LARGE SCALE GENOMIC DNA]</scope>
    <source>
        <strain evidence="2 3">YIT 11860</strain>
    </source>
</reference>
<evidence type="ECO:0000313" key="3">
    <source>
        <dbReference type="Proteomes" id="UP000006044"/>
    </source>
</evidence>
<protein>
    <recommendedName>
        <fullName evidence="1">Nitroreductase domain-containing protein</fullName>
    </recommendedName>
</protein>
<dbReference type="InterPro" id="IPR000415">
    <property type="entry name" value="Nitroreductase-like"/>
</dbReference>
<evidence type="ECO:0000259" key="1">
    <source>
        <dbReference type="Pfam" id="PF00881"/>
    </source>
</evidence>
<dbReference type="Pfam" id="PF00881">
    <property type="entry name" value="Nitroreductase"/>
    <property type="match status" value="2"/>
</dbReference>
<dbReference type="InterPro" id="IPR050627">
    <property type="entry name" value="Nitroreductase/BluB"/>
</dbReference>
<dbReference type="CDD" id="cd02151">
    <property type="entry name" value="nitroreductase"/>
    <property type="match status" value="1"/>
</dbReference>
<proteinExistence type="predicted"/>
<dbReference type="PATRIC" id="fig|742726.3.peg.1986"/>
<dbReference type="PANTHER" id="PTHR23026">
    <property type="entry name" value="NADPH NITROREDUCTASE"/>
    <property type="match status" value="1"/>
</dbReference>
<dbReference type="Proteomes" id="UP000006044">
    <property type="component" value="Unassembled WGS sequence"/>
</dbReference>
<evidence type="ECO:0000313" key="2">
    <source>
        <dbReference type="EMBL" id="EJZ63245.1"/>
    </source>
</evidence>
<name>K0XH84_9BACT</name>
<gene>
    <name evidence="2" type="ORF">HMPREF9448_01893</name>
</gene>
<keyword evidence="3" id="KW-1185">Reference proteome</keyword>
<accession>K0XH84</accession>
<dbReference type="GO" id="GO:0016491">
    <property type="term" value="F:oxidoreductase activity"/>
    <property type="evidence" value="ECO:0007669"/>
    <property type="project" value="InterPro"/>
</dbReference>
<dbReference type="EMBL" id="ADLE01000014">
    <property type="protein sequence ID" value="EJZ63245.1"/>
    <property type="molecule type" value="Genomic_DNA"/>
</dbReference>
<dbReference type="SUPFAM" id="SSF55469">
    <property type="entry name" value="FMN-dependent nitroreductase-like"/>
    <property type="match status" value="1"/>
</dbReference>
<dbReference type="InterPro" id="IPR029479">
    <property type="entry name" value="Nitroreductase"/>
</dbReference>
<dbReference type="Gene3D" id="3.40.109.10">
    <property type="entry name" value="NADH Oxidase"/>
    <property type="match status" value="1"/>
</dbReference>
<dbReference type="AlphaFoldDB" id="K0XH84"/>
<dbReference type="STRING" id="742726.HMPREF9448_01893"/>
<dbReference type="HOGENOM" id="CLU_070764_7_3_10"/>
<sequence length="203" mass="22867">MYGDKKGLYSFRQIKMDKFHNKLRTSILMKSLHDLLIHRRSIRKYTQEALSPEAVKTILEAGLLAPSSKRCTPWEFIAVEDKETLARLSECKTSGAKPIAGAALAIVVTADMTLTDTWIEDASIAAILMQLQAADLGLGSCWIQVRGRFGAMDEPAEDFVRETLGIPEEMGVLCILSIGHKDEERKPFDEEKMMWEKVHIGKW</sequence>
<dbReference type="PANTHER" id="PTHR23026:SF117">
    <property type="entry name" value="NITROREDUCTASE"/>
    <property type="match status" value="1"/>
</dbReference>